<protein>
    <submittedName>
        <fullName evidence="2">TIGR02186 family protein</fullName>
    </submittedName>
</protein>
<dbReference type="Pfam" id="PF09608">
    <property type="entry name" value="Alph_Pro_TM"/>
    <property type="match status" value="1"/>
</dbReference>
<name>A0AB39KUS8_9CAUL</name>
<dbReference type="EMBL" id="CP158375">
    <property type="protein sequence ID" value="XDO97342.1"/>
    <property type="molecule type" value="Genomic_DNA"/>
</dbReference>
<accession>A0AB39KUS8</accession>
<keyword evidence="1" id="KW-0472">Membrane</keyword>
<sequence length="252" mass="27660">MAIDLPPPIPAVSAALTETEVKVTSGFRGADIVIYGAVFDPAQRPSDVVILVSGPEQPIRLAEKNRVAGVWLNSRPVVFTGAPGFYIAASTKPLNQIASFSTLRELNAGLDHLAIAAPEEQRIERRYGVRDMVVSRLGADYLDWRRAVIRLKEKAGLYAAEPDGVRFVDRGLFRAQLALPTAAPIGKYDARIILFQDGRPVSIRDRTLTVEKAGLERNLYLFAHRRPWIYGLASVAIALLAGWAASVVFRRS</sequence>
<evidence type="ECO:0000313" key="2">
    <source>
        <dbReference type="EMBL" id="XDO97342.1"/>
    </source>
</evidence>
<organism evidence="2">
    <name type="scientific">Caulobacter sp. 73W</name>
    <dbReference type="NCBI Taxonomy" id="3161137"/>
    <lineage>
        <taxon>Bacteria</taxon>
        <taxon>Pseudomonadati</taxon>
        <taxon>Pseudomonadota</taxon>
        <taxon>Alphaproteobacteria</taxon>
        <taxon>Caulobacterales</taxon>
        <taxon>Caulobacteraceae</taxon>
        <taxon>Caulobacter</taxon>
    </lineage>
</organism>
<gene>
    <name evidence="2" type="ORF">ABOZ73_02685</name>
</gene>
<dbReference type="InterPro" id="IPR019088">
    <property type="entry name" value="CHP02186-rel_TM"/>
</dbReference>
<evidence type="ECO:0000256" key="1">
    <source>
        <dbReference type="SAM" id="Phobius"/>
    </source>
</evidence>
<dbReference type="RefSeq" id="WP_369060498.1">
    <property type="nucleotide sequence ID" value="NZ_CP158375.1"/>
</dbReference>
<dbReference type="AlphaFoldDB" id="A0AB39KUS8"/>
<reference evidence="2" key="1">
    <citation type="submission" date="2024-06" db="EMBL/GenBank/DDBJ databases">
        <title>Caulobacter inopinatus, sp. nov.</title>
        <authorList>
            <person name="Donachie S.P."/>
        </authorList>
    </citation>
    <scope>NUCLEOTIDE SEQUENCE</scope>
    <source>
        <strain evidence="2">73W</strain>
    </source>
</reference>
<keyword evidence="1" id="KW-1133">Transmembrane helix</keyword>
<keyword evidence="1" id="KW-0812">Transmembrane</keyword>
<proteinExistence type="predicted"/>
<feature type="transmembrane region" description="Helical" evidence="1">
    <location>
        <begin position="228"/>
        <end position="249"/>
    </location>
</feature>